<proteinExistence type="predicted"/>
<dbReference type="EMBL" id="BK003252">
    <property type="protein sequence ID" value="DAA03452.1"/>
    <property type="molecule type" value="Genomic_DNA"/>
</dbReference>
<sequence length="120" mass="13501">MRKCGVWEMPCTGRMLLMRHDIGWDCSDWIAVATSYYKRPKVEWGQVIRPTPATWHPAHSPGHVRAALRHLDGLAFLPLVAWKCAQIGLVPAVWVCSSRISASDPESRIQSPESTSSEFE</sequence>
<reference evidence="2" key="1">
    <citation type="journal article" date="2003" name="Genome Biol.">
        <title>An integrated gene annotation and transcriptional profiling approach towards the full gene content of the Drosophila genome.</title>
        <authorList>
            <person name="Hild M."/>
            <person name="Beckmann B."/>
            <person name="Haas S.A."/>
            <person name="Koch B."/>
            <person name="Solovyev V."/>
            <person name="Busold C."/>
            <person name="Fellenberg K."/>
            <person name="Boutros M."/>
            <person name="Vingron M."/>
            <person name="Sauer F."/>
            <person name="Hoheisel J.D."/>
            <person name="Paro R."/>
        </authorList>
    </citation>
    <scope>NUCLEOTIDE SEQUENCE</scope>
</reference>
<gene>
    <name evidence="2" type="ORF">HDC20077</name>
</gene>
<evidence type="ECO:0000313" key="2">
    <source>
        <dbReference type="EMBL" id="DAA03452.1"/>
    </source>
</evidence>
<organism evidence="2">
    <name type="scientific">Drosophila melanogaster</name>
    <name type="common">Fruit fly</name>
    <dbReference type="NCBI Taxonomy" id="7227"/>
    <lineage>
        <taxon>Eukaryota</taxon>
        <taxon>Metazoa</taxon>
        <taxon>Ecdysozoa</taxon>
        <taxon>Arthropoda</taxon>
        <taxon>Hexapoda</taxon>
        <taxon>Insecta</taxon>
        <taxon>Pterygota</taxon>
        <taxon>Neoptera</taxon>
        <taxon>Endopterygota</taxon>
        <taxon>Diptera</taxon>
        <taxon>Brachycera</taxon>
        <taxon>Muscomorpha</taxon>
        <taxon>Ephydroidea</taxon>
        <taxon>Drosophilidae</taxon>
        <taxon>Drosophila</taxon>
        <taxon>Sophophora</taxon>
    </lineage>
</organism>
<accession>Q6II14</accession>
<name>Q6II14_DROME</name>
<dbReference type="AlphaFoldDB" id="Q6II14"/>
<feature type="compositionally biased region" description="Polar residues" evidence="1">
    <location>
        <begin position="108"/>
        <end position="120"/>
    </location>
</feature>
<evidence type="ECO:0000256" key="1">
    <source>
        <dbReference type="SAM" id="MobiDB-lite"/>
    </source>
</evidence>
<feature type="region of interest" description="Disordered" evidence="1">
    <location>
        <begin position="101"/>
        <end position="120"/>
    </location>
</feature>
<protein>
    <submittedName>
        <fullName evidence="2">HDC20077</fullName>
    </submittedName>
</protein>